<feature type="compositionally biased region" description="Basic and acidic residues" evidence="1">
    <location>
        <begin position="295"/>
        <end position="319"/>
    </location>
</feature>
<protein>
    <submittedName>
        <fullName evidence="4">Mucin like 3</fullName>
    </submittedName>
</protein>
<feature type="transmembrane region" description="Helical" evidence="2">
    <location>
        <begin position="437"/>
        <end position="463"/>
    </location>
</feature>
<feature type="region of interest" description="Disordered" evidence="1">
    <location>
        <begin position="52"/>
        <end position="333"/>
    </location>
</feature>
<proteinExistence type="predicted"/>
<feature type="compositionally biased region" description="Polar residues" evidence="1">
    <location>
        <begin position="262"/>
        <end position="274"/>
    </location>
</feature>
<name>A0A8C8THW4_PERMB</name>
<keyword evidence="2" id="KW-0812">Transmembrane</keyword>
<keyword evidence="5" id="KW-1185">Reference proteome</keyword>
<reference evidence="4" key="3">
    <citation type="submission" date="2025-09" db="UniProtKB">
        <authorList>
            <consortium name="Ensembl"/>
        </authorList>
    </citation>
    <scope>IDENTIFICATION</scope>
</reference>
<feature type="signal peptide" evidence="3">
    <location>
        <begin position="1"/>
        <end position="29"/>
    </location>
</feature>
<accession>A0A8C8THW4</accession>
<dbReference type="Proteomes" id="UP000694547">
    <property type="component" value="Chromosome 21"/>
</dbReference>
<dbReference type="PANTHER" id="PTHR22094:SF0">
    <property type="entry name" value="MUCIN-LIKE PROTEIN 3"/>
    <property type="match status" value="1"/>
</dbReference>
<keyword evidence="3" id="KW-0732">Signal</keyword>
<dbReference type="GeneTree" id="ENSGT00390000016847"/>
<feature type="chain" id="PRO_5034798515" evidence="3">
    <location>
        <begin position="30"/>
        <end position="508"/>
    </location>
</feature>
<reference evidence="4" key="2">
    <citation type="submission" date="2025-08" db="UniProtKB">
        <authorList>
            <consortium name="Ensembl"/>
        </authorList>
    </citation>
    <scope>IDENTIFICATION</scope>
</reference>
<feature type="compositionally biased region" description="Polar residues" evidence="1">
    <location>
        <begin position="212"/>
        <end position="230"/>
    </location>
</feature>
<evidence type="ECO:0000256" key="2">
    <source>
        <dbReference type="SAM" id="Phobius"/>
    </source>
</evidence>
<feature type="compositionally biased region" description="Polar residues" evidence="1">
    <location>
        <begin position="192"/>
        <end position="204"/>
    </location>
</feature>
<organism evidence="4 5">
    <name type="scientific">Peromyscus maniculatus bairdii</name>
    <name type="common">Prairie deer mouse</name>
    <dbReference type="NCBI Taxonomy" id="230844"/>
    <lineage>
        <taxon>Eukaryota</taxon>
        <taxon>Metazoa</taxon>
        <taxon>Chordata</taxon>
        <taxon>Craniata</taxon>
        <taxon>Vertebrata</taxon>
        <taxon>Euteleostomi</taxon>
        <taxon>Mammalia</taxon>
        <taxon>Eutheria</taxon>
        <taxon>Euarchontoglires</taxon>
        <taxon>Glires</taxon>
        <taxon>Rodentia</taxon>
        <taxon>Myomorpha</taxon>
        <taxon>Muroidea</taxon>
        <taxon>Cricetidae</taxon>
        <taxon>Neotominae</taxon>
        <taxon>Peromyscus</taxon>
    </lineage>
</organism>
<sequence>MAQLTSGLCSTFGFLCCLFFLPASWEAGANTFQELQKTGEASTPDHLFTLTPGLTHRAPSAHADLDSGQRPPGLPKSTATQKPKKQCNKVRLAKPVHKPIDNSKAIDYQNTTVHHEITPALKKKASSQSKDPMIRNGRSADDPKSTNTEKGSEGRHSTSAPRRRTTCKSTTSKARITRNSGTPARPVDTSARLRTTSHKPTTPSHDSELRGETTSSSVKSSEAPRTSYRTPRTPATPREEDHRTPFASDKPVQVTTEHIKETTSASERTTRPQATPTRYERETTSRTSSPQVMPIEHDTTSANEKTRQVSVESTEHPEEATSTTQKATKVSESPTVFWRKTTLATKTIKTTGNPEKTVAVLMSTGPPVKATEDKSTALSPHFHKTETTHQGLIDSVTTRTDLGLITSEAHHAQQNSQSSPGGLHTAGAKQESNSFPAWAIVVVILLAVIVLLISVGLICLVACASRTRRVLAQNSEDADFEDGGGHNSYPVYLMEQQNLKPNQIPSPP</sequence>
<evidence type="ECO:0000313" key="5">
    <source>
        <dbReference type="Proteomes" id="UP000694547"/>
    </source>
</evidence>
<dbReference type="InterPro" id="IPR026623">
    <property type="entry name" value="MUCL3"/>
</dbReference>
<dbReference type="AlphaFoldDB" id="A0A8C8THW4"/>
<evidence type="ECO:0000256" key="1">
    <source>
        <dbReference type="SAM" id="MobiDB-lite"/>
    </source>
</evidence>
<evidence type="ECO:0000313" key="4">
    <source>
        <dbReference type="Ensembl" id="ENSPEMP00000011739.2"/>
    </source>
</evidence>
<feature type="compositionally biased region" description="Polar residues" evidence="1">
    <location>
        <begin position="320"/>
        <end position="333"/>
    </location>
</feature>
<keyword evidence="2" id="KW-1133">Transmembrane helix</keyword>
<feature type="compositionally biased region" description="Basic residues" evidence="1">
    <location>
        <begin position="82"/>
        <end position="97"/>
    </location>
</feature>
<reference evidence="4 5" key="1">
    <citation type="submission" date="2018-10" db="EMBL/GenBank/DDBJ databases">
        <title>Improved assembly of the deer mouse Peromyscus maniculatus genome.</title>
        <authorList>
            <person name="Lassance J.-M."/>
            <person name="Hoekstra H.E."/>
        </authorList>
    </citation>
    <scope>NUCLEOTIDE SEQUENCE [LARGE SCALE GENOMIC DNA]</scope>
</reference>
<dbReference type="PANTHER" id="PTHR22094">
    <property type="entry name" value="DIFFUSE PANBRONCHIOLITIS CRITICAL REGION GENE 1"/>
    <property type="match status" value="1"/>
</dbReference>
<keyword evidence="2" id="KW-0472">Membrane</keyword>
<evidence type="ECO:0000256" key="3">
    <source>
        <dbReference type="SAM" id="SignalP"/>
    </source>
</evidence>
<dbReference type="Ensembl" id="ENSPEMT00000015929.2">
    <property type="protein sequence ID" value="ENSPEMP00000011739.2"/>
    <property type="gene ID" value="ENSPEMG00000012298.2"/>
</dbReference>